<dbReference type="Proteomes" id="UP000324222">
    <property type="component" value="Unassembled WGS sequence"/>
</dbReference>
<reference evidence="2 3" key="1">
    <citation type="submission" date="2019-05" db="EMBL/GenBank/DDBJ databases">
        <title>Another draft genome of Portunus trituberculatus and its Hox gene families provides insights of decapod evolution.</title>
        <authorList>
            <person name="Jeong J.-H."/>
            <person name="Song I."/>
            <person name="Kim S."/>
            <person name="Choi T."/>
            <person name="Kim D."/>
            <person name="Ryu S."/>
            <person name="Kim W."/>
        </authorList>
    </citation>
    <scope>NUCLEOTIDE SEQUENCE [LARGE SCALE GENOMIC DNA]</scope>
    <source>
        <tissue evidence="2">Muscle</tissue>
    </source>
</reference>
<evidence type="ECO:0000256" key="1">
    <source>
        <dbReference type="SAM" id="MobiDB-lite"/>
    </source>
</evidence>
<protein>
    <submittedName>
        <fullName evidence="2">Uncharacterized protein</fullName>
    </submittedName>
</protein>
<evidence type="ECO:0000313" key="3">
    <source>
        <dbReference type="Proteomes" id="UP000324222"/>
    </source>
</evidence>
<organism evidence="2 3">
    <name type="scientific">Portunus trituberculatus</name>
    <name type="common">Swimming crab</name>
    <name type="synonym">Neptunus trituberculatus</name>
    <dbReference type="NCBI Taxonomy" id="210409"/>
    <lineage>
        <taxon>Eukaryota</taxon>
        <taxon>Metazoa</taxon>
        <taxon>Ecdysozoa</taxon>
        <taxon>Arthropoda</taxon>
        <taxon>Crustacea</taxon>
        <taxon>Multicrustacea</taxon>
        <taxon>Malacostraca</taxon>
        <taxon>Eumalacostraca</taxon>
        <taxon>Eucarida</taxon>
        <taxon>Decapoda</taxon>
        <taxon>Pleocyemata</taxon>
        <taxon>Brachyura</taxon>
        <taxon>Eubrachyura</taxon>
        <taxon>Portunoidea</taxon>
        <taxon>Portunidae</taxon>
        <taxon>Portuninae</taxon>
        <taxon>Portunus</taxon>
    </lineage>
</organism>
<evidence type="ECO:0000313" key="2">
    <source>
        <dbReference type="EMBL" id="MPC39346.1"/>
    </source>
</evidence>
<sequence length="70" mass="7891">MADLRVKLSRWGVMIVRGVTEGGGGGRREGLERWERRRERRGGRGDTVSSEVKNAKEVVASETQQTVFLF</sequence>
<proteinExistence type="predicted"/>
<gene>
    <name evidence="2" type="ORF">E2C01_032880</name>
</gene>
<keyword evidence="3" id="KW-1185">Reference proteome</keyword>
<dbReference type="AlphaFoldDB" id="A0A5B7F1X2"/>
<dbReference type="EMBL" id="VSRR010004335">
    <property type="protein sequence ID" value="MPC39346.1"/>
    <property type="molecule type" value="Genomic_DNA"/>
</dbReference>
<accession>A0A5B7F1X2</accession>
<feature type="region of interest" description="Disordered" evidence="1">
    <location>
        <begin position="21"/>
        <end position="49"/>
    </location>
</feature>
<feature type="compositionally biased region" description="Basic and acidic residues" evidence="1">
    <location>
        <begin position="26"/>
        <end position="37"/>
    </location>
</feature>
<name>A0A5B7F1X2_PORTR</name>
<comment type="caution">
    <text evidence="2">The sequence shown here is derived from an EMBL/GenBank/DDBJ whole genome shotgun (WGS) entry which is preliminary data.</text>
</comment>